<dbReference type="GO" id="GO:0016787">
    <property type="term" value="F:hydrolase activity"/>
    <property type="evidence" value="ECO:0007669"/>
    <property type="project" value="UniProtKB-KW"/>
</dbReference>
<dbReference type="OrthoDB" id="9789133at2"/>
<protein>
    <submittedName>
        <fullName evidence="1">Hydrolase</fullName>
    </submittedName>
</protein>
<dbReference type="PANTHER" id="PTHR42967:SF1">
    <property type="entry name" value="MBL FOLD METALLO-HYDROLASE"/>
    <property type="match status" value="1"/>
</dbReference>
<proteinExistence type="predicted"/>
<organism evidence="1 2">
    <name type="scientific">Intestinibaculum porci</name>
    <dbReference type="NCBI Taxonomy" id="2487118"/>
    <lineage>
        <taxon>Bacteria</taxon>
        <taxon>Bacillati</taxon>
        <taxon>Bacillota</taxon>
        <taxon>Erysipelotrichia</taxon>
        <taxon>Erysipelotrichales</taxon>
        <taxon>Erysipelotrichaceae</taxon>
        <taxon>Intestinibaculum</taxon>
    </lineage>
</organism>
<accession>A0A3G9J7B0</accession>
<evidence type="ECO:0000313" key="2">
    <source>
        <dbReference type="Proteomes" id="UP000268059"/>
    </source>
</evidence>
<dbReference type="PANTHER" id="PTHR42967">
    <property type="entry name" value="METAL DEPENDENT HYDROLASE"/>
    <property type="match status" value="1"/>
</dbReference>
<dbReference type="SUPFAM" id="SSF56281">
    <property type="entry name" value="Metallo-hydrolase/oxidoreductase"/>
    <property type="match status" value="1"/>
</dbReference>
<dbReference type="Pfam" id="PF13483">
    <property type="entry name" value="Lactamase_B_3"/>
    <property type="match status" value="1"/>
</dbReference>
<dbReference type="InterPro" id="IPR036866">
    <property type="entry name" value="RibonucZ/Hydroxyglut_hydro"/>
</dbReference>
<sequence length="217" mass="25033">MNVTLIHHSGVLVELAHCNLLFDYYQGALHVNKEKPLYIFASHAHADHFSEKIFAIDHPEKHYILSDDIHTAHDHLSVSPHHTYHLNDLTIETLFSTDQGVAFIVTTEGQSIYFAGDLNNWHWIGEDENDNKWQKEHYLAELNRIAHRHFTLSCVVVDDRQEEAYLEGLEAFIQMTTSDAILPIHYFGHYRISEALKKAHIDAPLLFPDHDGYTVTL</sequence>
<dbReference type="RefSeq" id="WP_125119318.1">
    <property type="nucleotide sequence ID" value="NZ_AP019309.1"/>
</dbReference>
<dbReference type="AlphaFoldDB" id="A0A3G9J7B0"/>
<dbReference type="KEGG" id="ebm:SG0102_13860"/>
<keyword evidence="2" id="KW-1185">Reference proteome</keyword>
<dbReference type="EMBL" id="AP019309">
    <property type="protein sequence ID" value="BBH26452.1"/>
    <property type="molecule type" value="Genomic_DNA"/>
</dbReference>
<gene>
    <name evidence="1" type="ORF">SG0102_13860</name>
</gene>
<evidence type="ECO:0000313" key="1">
    <source>
        <dbReference type="EMBL" id="BBH26452.1"/>
    </source>
</evidence>
<keyword evidence="1" id="KW-0378">Hydrolase</keyword>
<reference evidence="1 2" key="1">
    <citation type="submission" date="2018-11" db="EMBL/GenBank/DDBJ databases">
        <title>Novel Erysipelotrichaceae bacterium isolated from small intestine of a swine.</title>
        <authorList>
            <person name="Kim J.S."/>
            <person name="Choe H."/>
            <person name="Lee Y.R."/>
            <person name="Kim K.M."/>
            <person name="Park D.S."/>
        </authorList>
    </citation>
    <scope>NUCLEOTIDE SEQUENCE [LARGE SCALE GENOMIC DNA]</scope>
    <source>
        <strain evidence="1 2">SG0102</strain>
    </source>
</reference>
<dbReference type="Proteomes" id="UP000268059">
    <property type="component" value="Chromosome"/>
</dbReference>
<name>A0A3G9J7B0_9FIRM</name>
<dbReference type="InParanoid" id="A0A3G9J7B0"/>
<dbReference type="Gene3D" id="3.60.15.10">
    <property type="entry name" value="Ribonuclease Z/Hydroxyacylglutathione hydrolase-like"/>
    <property type="match status" value="1"/>
</dbReference>